<feature type="compositionally biased region" description="Acidic residues" evidence="4">
    <location>
        <begin position="141"/>
        <end position="165"/>
    </location>
</feature>
<feature type="compositionally biased region" description="Polar residues" evidence="4">
    <location>
        <begin position="38"/>
        <end position="47"/>
    </location>
</feature>
<dbReference type="GO" id="GO:0030424">
    <property type="term" value="C:axon"/>
    <property type="evidence" value="ECO:0007669"/>
    <property type="project" value="TreeGrafter"/>
</dbReference>
<dbReference type="EMBL" id="VCGU01000002">
    <property type="protein sequence ID" value="TRY79749.1"/>
    <property type="molecule type" value="Genomic_DNA"/>
</dbReference>
<dbReference type="STRING" id="6832.A0A553PPZ4"/>
<evidence type="ECO:0000313" key="5">
    <source>
        <dbReference type="EMBL" id="TRY79749.1"/>
    </source>
</evidence>
<protein>
    <submittedName>
        <fullName evidence="5">Uncharacterized protein</fullName>
    </submittedName>
</protein>
<reference evidence="5 6" key="1">
    <citation type="journal article" date="2018" name="Nat. Ecol. Evol.">
        <title>Genomic signatures of mitonuclear coevolution across populations of Tigriopus californicus.</title>
        <authorList>
            <person name="Barreto F.S."/>
            <person name="Watson E.T."/>
            <person name="Lima T.G."/>
            <person name="Willett C.S."/>
            <person name="Edmands S."/>
            <person name="Li W."/>
            <person name="Burton R.S."/>
        </authorList>
    </citation>
    <scope>NUCLEOTIDE SEQUENCE [LARGE SCALE GENOMIC DNA]</scope>
    <source>
        <strain evidence="5 6">San Diego</strain>
    </source>
</reference>
<dbReference type="Proteomes" id="UP000318571">
    <property type="component" value="Chromosome 6"/>
</dbReference>
<accession>A0A553PPZ4</accession>
<feature type="compositionally biased region" description="Low complexity" evidence="4">
    <location>
        <begin position="723"/>
        <end position="733"/>
    </location>
</feature>
<sequence>MSSSKTSKRSISKTKRNLQKRNKLIKKGKLKPSQKSSTAWHKNQQAGHNLKKLRKGEKGRHPQDLEQDQDEPITNGHASDSEDEMDLDQALLLGNQANLAAMEAKAKARYQQSSKNHMEVKPLLPIKTNKGLVQQNRIVEEAEDGSEGEEDEAVENGEEEDDEDQGPQTTLSLMANREMQLSELRLMLGNMATAFLQDPHQRIHLLDQLVATLSSQNAVLKNVGWMLAVSTILLIPLMGSKHAETRAIVRDTISTLLREDKRGEISLHVVKCIKKEVVRLKYHCRPDFIECMLDLKLSEVVPKEEDDAPRSKKSKKEKQTISKKEKKRQKAMSKLEKELLEAKGSECKATRLKHLTEVTKIIFHVLFTIIKDDDSLLLGPALKVISRFSHTISIDFLYDIVNNIARLVQNETIERGFRLQAIKTSLDLLNSNNGVVNYDTNVFLKPLSQLLPFMDLNQNDIDHALSGITYSMAVKRRKQVSSSMVVFLGKCVSSQLLHNEGLKEVMSTITSLKTAHSILSNDMLEAEGVIVPKGPEMSSNILALGSTHWEYSLLKSHYDPEIFLVIIMNSGELKVDVPLASMESDMDDDLESTHSDTNPHPASGVSKSTKQSINAANKSRSSSANRRASPRFNLDGTDSMTGSLEDLVNSFDDKLTNVFHDYQEQVDKIAPVQVRSQEEIMNECQVWWTITGNFGNMMPIDWSKSTVRAKHLPTLNLMGAKPASRGRSSSTARTARDSVNNGDDLEEEDDIVAADLDMHSLILSSHQQENSDQIKSAEEVIKEIDDMIEESDLQDTEDDNGLGQSGGPFQSEGSHNRPSNSSSSTSTHLREHPAGFSSYQRSSQMVSQALAGRKLEELSSNELSQILNDIEILVRELSEELVNDLGVRDELEYEKELKNTFISLLLSIQSKRRQHVADGGKMRRDPKDMYKYLTTVIPYQPERGEPPLATLQVLVKILKSINEDSPAVPALLTDYILKVLCPS</sequence>
<gene>
    <name evidence="5" type="ORF">TCAL_09894</name>
</gene>
<organism evidence="5 6">
    <name type="scientific">Tigriopus californicus</name>
    <name type="common">Marine copepod</name>
    <dbReference type="NCBI Taxonomy" id="6832"/>
    <lineage>
        <taxon>Eukaryota</taxon>
        <taxon>Metazoa</taxon>
        <taxon>Ecdysozoa</taxon>
        <taxon>Arthropoda</taxon>
        <taxon>Crustacea</taxon>
        <taxon>Multicrustacea</taxon>
        <taxon>Hexanauplia</taxon>
        <taxon>Copepoda</taxon>
        <taxon>Harpacticoida</taxon>
        <taxon>Harpacticidae</taxon>
        <taxon>Tigriopus</taxon>
    </lineage>
</organism>
<feature type="compositionally biased region" description="Basic residues" evidence="4">
    <location>
        <begin position="49"/>
        <end position="58"/>
    </location>
</feature>
<evidence type="ECO:0000256" key="4">
    <source>
        <dbReference type="SAM" id="MobiDB-lite"/>
    </source>
</evidence>
<evidence type="ECO:0000256" key="1">
    <source>
        <dbReference type="ARBA" id="ARBA00006788"/>
    </source>
</evidence>
<dbReference type="InterPro" id="IPR011680">
    <property type="entry name" value="FEZ"/>
</dbReference>
<comment type="caution">
    <text evidence="5">The sequence shown here is derived from an EMBL/GenBank/DDBJ whole genome shotgun (WGS) entry which is preliminary data.</text>
</comment>
<feature type="compositionally biased region" description="Basic residues" evidence="4">
    <location>
        <begin position="1"/>
        <end position="32"/>
    </location>
</feature>
<feature type="region of interest" description="Disordered" evidence="4">
    <location>
        <begin position="793"/>
        <end position="841"/>
    </location>
</feature>
<keyword evidence="2" id="KW-0597">Phosphoprotein</keyword>
<feature type="region of interest" description="Disordered" evidence="4">
    <location>
        <begin position="718"/>
        <end position="746"/>
    </location>
</feature>
<evidence type="ECO:0000256" key="3">
    <source>
        <dbReference type="ARBA" id="ARBA00023054"/>
    </source>
</evidence>
<name>A0A553PPZ4_TIGCA</name>
<dbReference type="PANTHER" id="PTHR12394">
    <property type="entry name" value="ZYGIN"/>
    <property type="match status" value="1"/>
</dbReference>
<dbReference type="AlphaFoldDB" id="A0A553PPZ4"/>
<feature type="compositionally biased region" description="Polar residues" evidence="4">
    <location>
        <begin position="595"/>
        <end position="611"/>
    </location>
</feature>
<dbReference type="GO" id="GO:0005737">
    <property type="term" value="C:cytoplasm"/>
    <property type="evidence" value="ECO:0007669"/>
    <property type="project" value="TreeGrafter"/>
</dbReference>
<proteinExistence type="inferred from homology"/>
<evidence type="ECO:0000313" key="6">
    <source>
        <dbReference type="Proteomes" id="UP000318571"/>
    </source>
</evidence>
<feature type="compositionally biased region" description="Low complexity" evidence="4">
    <location>
        <begin position="612"/>
        <end position="633"/>
    </location>
</feature>
<feature type="compositionally biased region" description="Low complexity" evidence="4">
    <location>
        <begin position="811"/>
        <end position="827"/>
    </location>
</feature>
<feature type="region of interest" description="Disordered" evidence="4">
    <location>
        <begin position="585"/>
        <end position="639"/>
    </location>
</feature>
<keyword evidence="6" id="KW-1185">Reference proteome</keyword>
<dbReference type="PANTHER" id="PTHR12394:SF12">
    <property type="entry name" value="LD08195P"/>
    <property type="match status" value="1"/>
</dbReference>
<feature type="region of interest" description="Disordered" evidence="4">
    <location>
        <begin position="1"/>
        <end position="87"/>
    </location>
</feature>
<keyword evidence="3" id="KW-0175">Coiled coil</keyword>
<evidence type="ECO:0000256" key="2">
    <source>
        <dbReference type="ARBA" id="ARBA00022553"/>
    </source>
</evidence>
<feature type="region of interest" description="Disordered" evidence="4">
    <location>
        <begin position="304"/>
        <end position="328"/>
    </location>
</feature>
<dbReference type="Pfam" id="PF07763">
    <property type="entry name" value="FEZ"/>
    <property type="match status" value="1"/>
</dbReference>
<comment type="similarity">
    <text evidence="1">Belongs to the zygin family.</text>
</comment>
<feature type="region of interest" description="Disordered" evidence="4">
    <location>
        <begin position="138"/>
        <end position="168"/>
    </location>
</feature>